<dbReference type="EMBL" id="HBIH01025738">
    <property type="protein sequence ID" value="CAE0329701.1"/>
    <property type="molecule type" value="Transcribed_RNA"/>
</dbReference>
<evidence type="ECO:0000313" key="1">
    <source>
        <dbReference type="EMBL" id="CAE0329701.1"/>
    </source>
</evidence>
<dbReference type="AlphaFoldDB" id="A0A7S3IQ19"/>
<reference evidence="1" key="1">
    <citation type="submission" date="2021-01" db="EMBL/GenBank/DDBJ databases">
        <authorList>
            <person name="Corre E."/>
            <person name="Pelletier E."/>
            <person name="Niang G."/>
            <person name="Scheremetjew M."/>
            <person name="Finn R."/>
            <person name="Kale V."/>
            <person name="Holt S."/>
            <person name="Cochrane G."/>
            <person name="Meng A."/>
            <person name="Brown T."/>
            <person name="Cohen L."/>
        </authorList>
    </citation>
    <scope>NUCLEOTIDE SEQUENCE</scope>
    <source>
        <strain evidence="1">S3</strain>
    </source>
</reference>
<proteinExistence type="predicted"/>
<name>A0A7S3IQ19_9SPIT</name>
<gene>
    <name evidence="1" type="ORF">SINC0208_LOCUS10331</name>
</gene>
<accession>A0A7S3IQ19</accession>
<organism evidence="1">
    <name type="scientific">Strombidium inclinatum</name>
    <dbReference type="NCBI Taxonomy" id="197538"/>
    <lineage>
        <taxon>Eukaryota</taxon>
        <taxon>Sar</taxon>
        <taxon>Alveolata</taxon>
        <taxon>Ciliophora</taxon>
        <taxon>Intramacronucleata</taxon>
        <taxon>Spirotrichea</taxon>
        <taxon>Oligotrichia</taxon>
        <taxon>Strombidiidae</taxon>
        <taxon>Strombidium</taxon>
    </lineage>
</organism>
<protein>
    <submittedName>
        <fullName evidence="1">Uncharacterized protein</fullName>
    </submittedName>
</protein>
<sequence>MNHTDLHPSTVDAFSSFMAALPTSDFTTPKNGIARPGQGDAIIRTASPGAPPLIKKPQKPSLKINYDFTQFFDRELLLGTENEQECGSTCSSDGFALGN</sequence>